<feature type="domain" description="Peptidase S9 prolyl oligopeptidase catalytic" evidence="2">
    <location>
        <begin position="433"/>
        <end position="636"/>
    </location>
</feature>
<evidence type="ECO:0000256" key="1">
    <source>
        <dbReference type="ARBA" id="ARBA00022801"/>
    </source>
</evidence>
<dbReference type="Gene3D" id="2.120.10.30">
    <property type="entry name" value="TolB, C-terminal domain"/>
    <property type="match status" value="2"/>
</dbReference>
<reference evidence="3" key="1">
    <citation type="submission" date="2018-05" db="EMBL/GenBank/DDBJ databases">
        <authorList>
            <person name="Lanie J.A."/>
            <person name="Ng W.-L."/>
            <person name="Kazmierczak K.M."/>
            <person name="Andrzejewski T.M."/>
            <person name="Davidsen T.M."/>
            <person name="Wayne K.J."/>
            <person name="Tettelin H."/>
            <person name="Glass J.I."/>
            <person name="Rusch D."/>
            <person name="Podicherti R."/>
            <person name="Tsui H.-C.T."/>
            <person name="Winkler M.E."/>
        </authorList>
    </citation>
    <scope>NUCLEOTIDE SEQUENCE</scope>
</reference>
<dbReference type="GO" id="GO:0006508">
    <property type="term" value="P:proteolysis"/>
    <property type="evidence" value="ECO:0007669"/>
    <property type="project" value="InterPro"/>
</dbReference>
<dbReference type="SUPFAM" id="SSF82171">
    <property type="entry name" value="DPP6 N-terminal domain-like"/>
    <property type="match status" value="1"/>
</dbReference>
<evidence type="ECO:0000259" key="2">
    <source>
        <dbReference type="Pfam" id="PF00326"/>
    </source>
</evidence>
<protein>
    <recommendedName>
        <fullName evidence="2">Peptidase S9 prolyl oligopeptidase catalytic domain-containing protein</fullName>
    </recommendedName>
</protein>
<dbReference type="EMBL" id="UINC01034704">
    <property type="protein sequence ID" value="SVB25965.1"/>
    <property type="molecule type" value="Genomic_DNA"/>
</dbReference>
<dbReference type="PANTHER" id="PTHR42776">
    <property type="entry name" value="SERINE PEPTIDASE S9 FAMILY MEMBER"/>
    <property type="match status" value="1"/>
</dbReference>
<dbReference type="InterPro" id="IPR029058">
    <property type="entry name" value="AB_hydrolase_fold"/>
</dbReference>
<evidence type="ECO:0000313" key="3">
    <source>
        <dbReference type="EMBL" id="SVB25965.1"/>
    </source>
</evidence>
<dbReference type="SUPFAM" id="SSF53474">
    <property type="entry name" value="alpha/beta-Hydrolases"/>
    <property type="match status" value="1"/>
</dbReference>
<proteinExistence type="predicted"/>
<dbReference type="GO" id="GO:0004252">
    <property type="term" value="F:serine-type endopeptidase activity"/>
    <property type="evidence" value="ECO:0007669"/>
    <property type="project" value="TreeGrafter"/>
</dbReference>
<organism evidence="3">
    <name type="scientific">marine metagenome</name>
    <dbReference type="NCBI Taxonomy" id="408172"/>
    <lineage>
        <taxon>unclassified sequences</taxon>
        <taxon>metagenomes</taxon>
        <taxon>ecological metagenomes</taxon>
    </lineage>
</organism>
<dbReference type="InterPro" id="IPR011042">
    <property type="entry name" value="6-blade_b-propeller_TolB-like"/>
</dbReference>
<name>A0A382CIS2_9ZZZZ</name>
<dbReference type="Gene3D" id="3.40.50.1820">
    <property type="entry name" value="alpha/beta hydrolase"/>
    <property type="match status" value="1"/>
</dbReference>
<accession>A0A382CIS2</accession>
<sequence length="637" mass="72146">TKEDIVNLRYVSSPAMGPKGDNVCYVLSVPRMDEEKPGPRHSQIWVKRATDQGPVQFTSSAYDSYFPQWTSDGTGITFLSKRKELSEHTQLFRIPIDGGEASLFLEHPAGIDLYRRSPDGKWLAFLSTDTLSVEKKKAMEKGYDMLVKDKYHRYQRLWLYNISTGKTELSFKNDIHVHDFIWSDDSKTIVFQGTGTPGADPSLMDRILYRMNLPRNLPRKILDTPGKLGPMDISPDGKKLAFLGAVTRNDPLPQTIFTVPFNNPTKISSHLGKNESFYDLQWVDDQTILARSVRGTKTVLSLVKYMNRNDNKTLFQKDIYSPDYIISSVTFHHNSNQLLIIGNSKQYPNELFVKDLLKDNLIQITRSNPFLGDLNFANQETISWNSLDGMEIQGVVTYPTRYSKGARYPLILQIHGGPEGVTLDGWNTSTGYPVQLLASEGYVVLQPNYRGSGSSGVDFSKGDHNDLGGMEYQDVLHGIDHLINNGVVHPDKIGTGGWSYGGYFSALGATTYSHRFKASMVGAGLTNMISFMGTTDIPYEMSIVHWNSWWFNEMELHWDRSPLAHINKAKTPTLVIHGMKDDRVHPEQGLELYQALKIKGVDTELVLYPREPHGLTERAHQLDYIERLVGWYNKYVK</sequence>
<dbReference type="Pfam" id="PF00326">
    <property type="entry name" value="Peptidase_S9"/>
    <property type="match status" value="1"/>
</dbReference>
<dbReference type="PANTHER" id="PTHR42776:SF27">
    <property type="entry name" value="DIPEPTIDYL PEPTIDASE FAMILY MEMBER 6"/>
    <property type="match status" value="1"/>
</dbReference>
<feature type="non-terminal residue" evidence="3">
    <location>
        <position position="1"/>
    </location>
</feature>
<gene>
    <name evidence="3" type="ORF">METZ01_LOCUS178819</name>
</gene>
<keyword evidence="1" id="KW-0378">Hydrolase</keyword>
<dbReference type="AlphaFoldDB" id="A0A382CIS2"/>
<dbReference type="InterPro" id="IPR001375">
    <property type="entry name" value="Peptidase_S9_cat"/>
</dbReference>